<dbReference type="RefSeq" id="WP_190443550.1">
    <property type="nucleotide sequence ID" value="NZ_JAMPKM010000035.1"/>
</dbReference>
<name>A0ABV0JGZ9_9CYAN</name>
<proteinExistence type="predicted"/>
<dbReference type="Proteomes" id="UP001464891">
    <property type="component" value="Unassembled WGS sequence"/>
</dbReference>
<reference evidence="1 2" key="1">
    <citation type="submission" date="2022-04" db="EMBL/GenBank/DDBJ databases">
        <title>Positive selection, recombination, and allopatry shape intraspecific diversity of widespread and dominant cyanobacteria.</title>
        <authorList>
            <person name="Wei J."/>
            <person name="Shu W."/>
            <person name="Hu C."/>
        </authorList>
    </citation>
    <scope>NUCLEOTIDE SEQUENCE [LARGE SCALE GENOMIC DNA]</scope>
    <source>
        <strain evidence="1 2">GB2-A4</strain>
    </source>
</reference>
<evidence type="ECO:0000313" key="2">
    <source>
        <dbReference type="Proteomes" id="UP001464891"/>
    </source>
</evidence>
<accession>A0ABV0JGZ9</accession>
<organism evidence="1 2">
    <name type="scientific">Trichocoleus desertorum GB2-A4</name>
    <dbReference type="NCBI Taxonomy" id="2933944"/>
    <lineage>
        <taxon>Bacteria</taxon>
        <taxon>Bacillati</taxon>
        <taxon>Cyanobacteriota</taxon>
        <taxon>Cyanophyceae</taxon>
        <taxon>Leptolyngbyales</taxon>
        <taxon>Trichocoleusaceae</taxon>
        <taxon>Trichocoleus</taxon>
    </lineage>
</organism>
<dbReference type="EMBL" id="JAMPKM010000035">
    <property type="protein sequence ID" value="MEP0820583.1"/>
    <property type="molecule type" value="Genomic_DNA"/>
</dbReference>
<keyword evidence="2" id="KW-1185">Reference proteome</keyword>
<gene>
    <name evidence="1" type="ORF">NC998_26185</name>
</gene>
<sequence length="194" mass="21580">MNVLSIEKIAFQVADSALIIGSFLGQLAVRHTEKLSAILQDQARQDLQFTRDRLMFDSYALLHEPEVLAEDFRNTAYDALAYVFQALMLLPDFYYFMVEVFDHEIPLYLEADLKPMNVVRPQLLLTTPTIAGLLSPASEPVTATGISGTPVATEIQAVEIPAGWNLDKRGRKLSGAALQARMRKLNLGTVPAFR</sequence>
<protein>
    <submittedName>
        <fullName evidence="1">Uncharacterized protein</fullName>
    </submittedName>
</protein>
<evidence type="ECO:0000313" key="1">
    <source>
        <dbReference type="EMBL" id="MEP0820583.1"/>
    </source>
</evidence>
<comment type="caution">
    <text evidence="1">The sequence shown here is derived from an EMBL/GenBank/DDBJ whole genome shotgun (WGS) entry which is preliminary data.</text>
</comment>